<keyword evidence="3" id="KW-0479">Metal-binding</keyword>
<keyword evidence="5" id="KW-0411">Iron-sulfur</keyword>
<name>A0A0K1EPW4_CHOCO</name>
<keyword evidence="4" id="KW-0408">Iron</keyword>
<reference evidence="8 9" key="1">
    <citation type="submission" date="2015-07" db="EMBL/GenBank/DDBJ databases">
        <title>Genome analysis of myxobacterium Chondromyces crocatus Cm c5 reveals a high potential for natural compound synthesis and the genetic basis for the loss of fruiting body formation.</title>
        <authorList>
            <person name="Zaburannyi N."/>
            <person name="Bunk B."/>
            <person name="Maier J."/>
            <person name="Overmann J."/>
            <person name="Mueller R."/>
        </authorList>
    </citation>
    <scope>NUCLEOTIDE SEQUENCE [LARGE SCALE GENOMIC DNA]</scope>
    <source>
        <strain evidence="8 9">Cm c5</strain>
    </source>
</reference>
<evidence type="ECO:0000259" key="7">
    <source>
        <dbReference type="PROSITE" id="PS51918"/>
    </source>
</evidence>
<dbReference type="AlphaFoldDB" id="A0A0K1EPW4"/>
<dbReference type="InterPro" id="IPR058240">
    <property type="entry name" value="rSAM_sf"/>
</dbReference>
<protein>
    <submittedName>
        <fullName evidence="8">Radical SAM protein</fullName>
    </submittedName>
</protein>
<evidence type="ECO:0000256" key="4">
    <source>
        <dbReference type="ARBA" id="ARBA00023004"/>
    </source>
</evidence>
<dbReference type="SUPFAM" id="SSF102114">
    <property type="entry name" value="Radical SAM enzymes"/>
    <property type="match status" value="1"/>
</dbReference>
<dbReference type="InterPro" id="IPR007197">
    <property type="entry name" value="rSAM"/>
</dbReference>
<feature type="compositionally biased region" description="Basic residues" evidence="6">
    <location>
        <begin position="625"/>
        <end position="634"/>
    </location>
</feature>
<dbReference type="GO" id="GO:0046872">
    <property type="term" value="F:metal ion binding"/>
    <property type="evidence" value="ECO:0007669"/>
    <property type="project" value="UniProtKB-KW"/>
</dbReference>
<dbReference type="PANTHER" id="PTHR43306:SF1">
    <property type="entry name" value="7,8-DIHYDRO-6-HYDROXYMETHYLPTERIN DIMETHYLTRANSFERASE"/>
    <property type="match status" value="1"/>
</dbReference>
<proteinExistence type="predicted"/>
<dbReference type="SFLD" id="SFLDS00029">
    <property type="entry name" value="Radical_SAM"/>
    <property type="match status" value="1"/>
</dbReference>
<evidence type="ECO:0000313" key="8">
    <source>
        <dbReference type="EMBL" id="AKT42653.1"/>
    </source>
</evidence>
<dbReference type="InterPro" id="IPR034474">
    <property type="entry name" value="Methyltransferase_Class_D"/>
</dbReference>
<feature type="region of interest" description="Disordered" evidence="6">
    <location>
        <begin position="615"/>
        <end position="634"/>
    </location>
</feature>
<dbReference type="Gene3D" id="3.20.20.70">
    <property type="entry name" value="Aldolase class I"/>
    <property type="match status" value="1"/>
</dbReference>
<dbReference type="CDD" id="cd01335">
    <property type="entry name" value="Radical_SAM"/>
    <property type="match status" value="1"/>
</dbReference>
<evidence type="ECO:0000256" key="3">
    <source>
        <dbReference type="ARBA" id="ARBA00022723"/>
    </source>
</evidence>
<evidence type="ECO:0000256" key="5">
    <source>
        <dbReference type="ARBA" id="ARBA00023014"/>
    </source>
</evidence>
<dbReference type="Pfam" id="PF23545">
    <property type="entry name" value="Zn_ribbon_HMPTM"/>
    <property type="match status" value="1"/>
</dbReference>
<evidence type="ECO:0000313" key="9">
    <source>
        <dbReference type="Proteomes" id="UP000067626"/>
    </source>
</evidence>
<keyword evidence="2" id="KW-0949">S-adenosyl-L-methionine</keyword>
<sequence>MIHHERLVRTLEKAVCVSADKAWGLLQRVADLGPEPSPFKPRWSDKPIPRTKQRTKPTLGWPRETDSLCPRCVKEARSEILSGRADWTKLLTDKPGEIKARIVQRGSTIVMEKTCPEHGDFSDVISIDAAFLSRIEGLFGGRDVEMTPDRIHNHGSSTIRYGRGSVLTVDLTNRCNMMCDPCFMDANQVGYVHELSWEEIKQILDDAAEVRPRRQLSVQFSGGEPTMSPHFLDAIRYAREKGYFAVQCATNGLRFAQEPGFAKQAKEAGLRMAYLQFDGVTNSANSHRKIRNLYDVKLRAIEELAAAKIDVILVVTIVNGVNNDQVGPIIEFAIENADKVTVVSFQPVSFTGRDEDISDELRSKQRYTLSHLAHDVAKQTGKTDPLRDWFPLSALSPFGDVTDLLDGPDRDWGTLNCGCHPNCGIGTILFVNKRTKEMIPLLDFLNVDGLLADLRTIFDRGRGRKLTLAQLGTAILRHYRPEKAPSGFHLPTLLKQFLSQTGAAHSGEADASQYEWRVLFVAGMWFQDLFNYDFRRTEMCIIPYGTQMGEISFCAYNTGAGWRNILEKMKANATVAEWYRRYGRHPVYAKNKDLSLPEFPAPLTIKEHELAIEERAQSQPSAPRPKLKHLPVIG</sequence>
<gene>
    <name evidence="8" type="ORF">CMC5_068800</name>
</gene>
<evidence type="ECO:0000256" key="1">
    <source>
        <dbReference type="ARBA" id="ARBA00001966"/>
    </source>
</evidence>
<dbReference type="KEGG" id="ccro:CMC5_068800"/>
<dbReference type="GO" id="GO:0051536">
    <property type="term" value="F:iron-sulfur cluster binding"/>
    <property type="evidence" value="ECO:0007669"/>
    <property type="project" value="UniProtKB-KW"/>
</dbReference>
<accession>A0A0K1EPW4</accession>
<evidence type="ECO:0000256" key="2">
    <source>
        <dbReference type="ARBA" id="ARBA00022691"/>
    </source>
</evidence>
<dbReference type="STRING" id="52.CMC5_068800"/>
<dbReference type="EMBL" id="CP012159">
    <property type="protein sequence ID" value="AKT42653.1"/>
    <property type="molecule type" value="Genomic_DNA"/>
</dbReference>
<dbReference type="InterPro" id="IPR056488">
    <property type="entry name" value="Zn_ribbon_HMPTM"/>
</dbReference>
<evidence type="ECO:0000256" key="6">
    <source>
        <dbReference type="SAM" id="MobiDB-lite"/>
    </source>
</evidence>
<feature type="domain" description="Radical SAM core" evidence="7">
    <location>
        <begin position="161"/>
        <end position="383"/>
    </location>
</feature>
<keyword evidence="9" id="KW-1185">Reference proteome</keyword>
<comment type="cofactor">
    <cofactor evidence="1">
        <name>[4Fe-4S] cluster</name>
        <dbReference type="ChEBI" id="CHEBI:49883"/>
    </cofactor>
</comment>
<dbReference type="Proteomes" id="UP000067626">
    <property type="component" value="Chromosome"/>
</dbReference>
<dbReference type="SFLD" id="SFLDG01100">
    <property type="entry name" value="methyltransferase_(Class_D)"/>
    <property type="match status" value="1"/>
</dbReference>
<dbReference type="InterPro" id="IPR013785">
    <property type="entry name" value="Aldolase_TIM"/>
</dbReference>
<dbReference type="GO" id="GO:0003824">
    <property type="term" value="F:catalytic activity"/>
    <property type="evidence" value="ECO:0007669"/>
    <property type="project" value="InterPro"/>
</dbReference>
<dbReference type="Pfam" id="PF04055">
    <property type="entry name" value="Radical_SAM"/>
    <property type="match status" value="1"/>
</dbReference>
<dbReference type="SFLD" id="SFLDG01067">
    <property type="entry name" value="SPASM/twitch_domain_containing"/>
    <property type="match status" value="1"/>
</dbReference>
<dbReference type="PATRIC" id="fig|52.7.peg.7551"/>
<feature type="region of interest" description="Disordered" evidence="6">
    <location>
        <begin position="37"/>
        <end position="61"/>
    </location>
</feature>
<dbReference type="PANTHER" id="PTHR43306">
    <property type="entry name" value="7,8-DIHYDRO-6-HYDROXYMETHYLPTERIN DIMETHYLTRANSFERASE"/>
    <property type="match status" value="1"/>
</dbReference>
<organism evidence="8 9">
    <name type="scientific">Chondromyces crocatus</name>
    <dbReference type="NCBI Taxonomy" id="52"/>
    <lineage>
        <taxon>Bacteria</taxon>
        <taxon>Pseudomonadati</taxon>
        <taxon>Myxococcota</taxon>
        <taxon>Polyangia</taxon>
        <taxon>Polyangiales</taxon>
        <taxon>Polyangiaceae</taxon>
        <taxon>Chondromyces</taxon>
    </lineage>
</organism>
<dbReference type="PROSITE" id="PS51918">
    <property type="entry name" value="RADICAL_SAM"/>
    <property type="match status" value="1"/>
</dbReference>